<feature type="transmembrane region" description="Helical" evidence="9">
    <location>
        <begin position="390"/>
        <end position="410"/>
    </location>
</feature>
<dbReference type="EC" id="2.7.13.3" evidence="2"/>
<dbReference type="PROSITE" id="PS50110">
    <property type="entry name" value="RESPONSE_REGULATORY"/>
    <property type="match status" value="1"/>
</dbReference>
<evidence type="ECO:0000313" key="13">
    <source>
        <dbReference type="Proteomes" id="UP001564657"/>
    </source>
</evidence>
<dbReference type="InterPro" id="IPR001789">
    <property type="entry name" value="Sig_transdc_resp-reg_receiver"/>
</dbReference>
<evidence type="ECO:0000313" key="12">
    <source>
        <dbReference type="EMBL" id="MEY7999716.1"/>
    </source>
</evidence>
<name>A0ABV4BQ08_9CLOT</name>
<dbReference type="PANTHER" id="PTHR43547">
    <property type="entry name" value="TWO-COMPONENT HISTIDINE KINASE"/>
    <property type="match status" value="1"/>
</dbReference>
<feature type="modified residue" description="4-aspartylphosphate" evidence="8">
    <location>
        <position position="740"/>
    </location>
</feature>
<dbReference type="PROSITE" id="PS50109">
    <property type="entry name" value="HIS_KIN"/>
    <property type="match status" value="2"/>
</dbReference>
<dbReference type="SUPFAM" id="SSF55874">
    <property type="entry name" value="ATPase domain of HSP90 chaperone/DNA topoisomerase II/histidine kinase"/>
    <property type="match status" value="2"/>
</dbReference>
<keyword evidence="9" id="KW-0472">Membrane</keyword>
<feature type="transmembrane region" description="Helical" evidence="9">
    <location>
        <begin position="331"/>
        <end position="352"/>
    </location>
</feature>
<keyword evidence="4 8" id="KW-0597">Phosphoprotein</keyword>
<feature type="domain" description="Response regulatory" evidence="11">
    <location>
        <begin position="691"/>
        <end position="807"/>
    </location>
</feature>
<keyword evidence="12" id="KW-0067">ATP-binding</keyword>
<dbReference type="Pfam" id="PF00072">
    <property type="entry name" value="Response_reg"/>
    <property type="match status" value="1"/>
</dbReference>
<feature type="transmembrane region" description="Helical" evidence="9">
    <location>
        <begin position="208"/>
        <end position="226"/>
    </location>
</feature>
<dbReference type="SUPFAM" id="SSF52172">
    <property type="entry name" value="CheY-like"/>
    <property type="match status" value="1"/>
</dbReference>
<dbReference type="RefSeq" id="WP_369703603.1">
    <property type="nucleotide sequence ID" value="NZ_JBGEWD010000004.1"/>
</dbReference>
<evidence type="ECO:0000259" key="11">
    <source>
        <dbReference type="PROSITE" id="PS50110"/>
    </source>
</evidence>
<evidence type="ECO:0000256" key="4">
    <source>
        <dbReference type="ARBA" id="ARBA00022553"/>
    </source>
</evidence>
<gene>
    <name evidence="12" type="ORF">AB8U03_05755</name>
</gene>
<keyword evidence="6" id="KW-0902">Two-component regulatory system</keyword>
<evidence type="ECO:0000256" key="2">
    <source>
        <dbReference type="ARBA" id="ARBA00012438"/>
    </source>
</evidence>
<comment type="catalytic activity">
    <reaction evidence="1">
        <text>ATP + protein L-histidine = ADP + protein N-phospho-L-histidine.</text>
        <dbReference type="EC" id="2.7.13.3"/>
    </reaction>
</comment>
<keyword evidence="5" id="KW-0418">Kinase</keyword>
<keyword evidence="9" id="KW-1133">Transmembrane helix</keyword>
<keyword evidence="9" id="KW-0812">Transmembrane</keyword>
<feature type="transmembrane region" description="Helical" evidence="9">
    <location>
        <begin position="274"/>
        <end position="291"/>
    </location>
</feature>
<keyword evidence="12" id="KW-0547">Nucleotide-binding</keyword>
<dbReference type="SMART" id="SM00387">
    <property type="entry name" value="HATPase_c"/>
    <property type="match status" value="2"/>
</dbReference>
<dbReference type="InterPro" id="IPR011006">
    <property type="entry name" value="CheY-like_superfamily"/>
</dbReference>
<dbReference type="Gene3D" id="3.40.50.2300">
    <property type="match status" value="1"/>
</dbReference>
<dbReference type="SMART" id="SM00448">
    <property type="entry name" value="REC"/>
    <property type="match status" value="1"/>
</dbReference>
<feature type="transmembrane region" description="Helical" evidence="9">
    <location>
        <begin position="238"/>
        <end position="254"/>
    </location>
</feature>
<evidence type="ECO:0000256" key="7">
    <source>
        <dbReference type="ARBA" id="ARBA00024867"/>
    </source>
</evidence>
<evidence type="ECO:0000256" key="8">
    <source>
        <dbReference type="PROSITE-ProRule" id="PRU00169"/>
    </source>
</evidence>
<dbReference type="InterPro" id="IPR036097">
    <property type="entry name" value="HisK_dim/P_sf"/>
</dbReference>
<comment type="caution">
    <text evidence="12">The sequence shown here is derived from an EMBL/GenBank/DDBJ whole genome shotgun (WGS) entry which is preliminary data.</text>
</comment>
<dbReference type="Pfam" id="PF07695">
    <property type="entry name" value="7TMR-DISM_7TM"/>
    <property type="match status" value="1"/>
</dbReference>
<protein>
    <recommendedName>
        <fullName evidence="3">Stage 0 sporulation protein A homolog</fullName>
        <ecNumber evidence="2">2.7.13.3</ecNumber>
    </recommendedName>
</protein>
<dbReference type="InterPro" id="IPR010559">
    <property type="entry name" value="Sig_transdc_His_kin_internal"/>
</dbReference>
<dbReference type="PANTHER" id="PTHR43547:SF2">
    <property type="entry name" value="HYBRID SIGNAL TRANSDUCTION HISTIDINE KINASE C"/>
    <property type="match status" value="1"/>
</dbReference>
<feature type="domain" description="Histidine kinase" evidence="10">
    <location>
        <begin position="442"/>
        <end position="654"/>
    </location>
</feature>
<dbReference type="Gene3D" id="3.30.565.10">
    <property type="entry name" value="Histidine kinase-like ATPase, C-terminal domain"/>
    <property type="match status" value="2"/>
</dbReference>
<proteinExistence type="predicted"/>
<feature type="transmembrane region" description="Helical" evidence="9">
    <location>
        <begin position="364"/>
        <end position="384"/>
    </location>
</feature>
<dbReference type="Pfam" id="PF02518">
    <property type="entry name" value="HATPase_c"/>
    <property type="match status" value="2"/>
</dbReference>
<dbReference type="InterPro" id="IPR036890">
    <property type="entry name" value="HATPase_C_sf"/>
</dbReference>
<dbReference type="InterPro" id="IPR004358">
    <property type="entry name" value="Sig_transdc_His_kin-like_C"/>
</dbReference>
<organism evidence="12 13">
    <name type="scientific">Clostridium moutaii</name>
    <dbReference type="NCBI Taxonomy" id="3240932"/>
    <lineage>
        <taxon>Bacteria</taxon>
        <taxon>Bacillati</taxon>
        <taxon>Bacillota</taxon>
        <taxon>Clostridia</taxon>
        <taxon>Eubacteriales</taxon>
        <taxon>Clostridiaceae</taxon>
        <taxon>Clostridium</taxon>
    </lineage>
</organism>
<dbReference type="InterPro" id="IPR003594">
    <property type="entry name" value="HATPase_dom"/>
</dbReference>
<dbReference type="SUPFAM" id="SSF47384">
    <property type="entry name" value="Homodimeric domain of signal transducing histidine kinase"/>
    <property type="match status" value="1"/>
</dbReference>
<sequence>MKNILRLIIVLGMLAISFLISFSDIISVKKPAPALNGRMDLSKWNFSKDGAVNLDGQWELYDHQLLTPEDFTVKSHVKPKLTGYIKLTSTIQKDKNNRLMEPEGVRTYRLVMKLKPSDEVFGLKLENIRMSNRLYINGVVRGSSGNPAEKNKGYYAGMTPYDTYFNIQGSRAEIIIQAANFGYPFRGTMYKICFGLQKNISFMTTANSSIELSGTIFMFLLAVYILHIYSTLKKNRRYLYYVMNFLTFAINLLFNGEKIFVQLFPQMTFELSCKIQQITIILTVISLLGIIKETDKNILSKPIIETADILGAFYIFIVLTTRYPVYMSLSVIKHVSITALLLILILRLAIMIKKDIYESLDKREAVIFLEAVICICICLVNNFLYSLNLVSTKLLGSSALCGFIILSYIIHSNRFLKNYEDMEEMSVKLIKMDKVKDEFIARTSYELKAPLYGIINVAETIIKENSIHLKNKNIKNIIIIKNIALKLCNVVKDTLDVTLLKNGQLKISICTVDVKVCANIVMESYRYIIQKRNIKIVNNIKKSILVKADENRVKQVLFNLIDNAAQNMDRGTIKMDCSSTEDMVYVSVEDTGSGIPENKQERIFKPYESLNSEKIGLGLYITHQLIELMKGKIYLDWSEENKGSRFVFSLPVSKGRNSLYKKTQEESTEYFDRISSVDCSDTVKSGKHQSTILIVDDEIFNIQAALNILYREGYNILTALSGKEALKKVENNKIDLVLLDVMMPGISGIDVCRKIREKYSVIELPIIISTLKDTNYDLFLGFKAGANDFITKPFEEREMIARVKTLIQLKKSMEDVLKNEMAFLQAQIKPHFLYNTISTIISFCYTDGEKAARLLTNFSKYLRLAFDIDNKLMIVPLRRELEMVYAYVEIEKARFEDKINVEYDIHQDLMGEQVPVLCIQPLVENSIKHGLLGKSSGGTVYVSVRRSNNTIYIIVRDNGIGMTRQKLRELRNNEGGNTGIGFSNISRRIKKLRKGNIEIHSVEGEGTVVTISIKSLSYD</sequence>
<dbReference type="Proteomes" id="UP001564657">
    <property type="component" value="Unassembled WGS sequence"/>
</dbReference>
<feature type="domain" description="Histidine kinase" evidence="10">
    <location>
        <begin position="919"/>
        <end position="1017"/>
    </location>
</feature>
<evidence type="ECO:0000256" key="3">
    <source>
        <dbReference type="ARBA" id="ARBA00018672"/>
    </source>
</evidence>
<dbReference type="EMBL" id="JBGEWD010000004">
    <property type="protein sequence ID" value="MEY7999716.1"/>
    <property type="molecule type" value="Genomic_DNA"/>
</dbReference>
<evidence type="ECO:0000256" key="9">
    <source>
        <dbReference type="SAM" id="Phobius"/>
    </source>
</evidence>
<evidence type="ECO:0000256" key="6">
    <source>
        <dbReference type="ARBA" id="ARBA00023012"/>
    </source>
</evidence>
<dbReference type="Gene3D" id="1.10.287.130">
    <property type="match status" value="1"/>
</dbReference>
<dbReference type="PRINTS" id="PR00344">
    <property type="entry name" value="BCTRLSENSOR"/>
</dbReference>
<keyword evidence="13" id="KW-1185">Reference proteome</keyword>
<evidence type="ECO:0000256" key="1">
    <source>
        <dbReference type="ARBA" id="ARBA00000085"/>
    </source>
</evidence>
<reference evidence="12 13" key="1">
    <citation type="submission" date="2024-08" db="EMBL/GenBank/DDBJ databases">
        <title>Clostridium lapicellarii sp. nov., and Clostridium renhuaiense sp. nov., two species isolated from the mud in a fermentation cellar used for producing sauce-flavour Chinese liquors.</title>
        <authorList>
            <person name="Yang F."/>
            <person name="Wang H."/>
            <person name="Chen L.Q."/>
            <person name="Zhou N."/>
            <person name="Lu J.J."/>
            <person name="Pu X.X."/>
            <person name="Wan B."/>
            <person name="Wang L."/>
            <person name="Liu S.J."/>
        </authorList>
    </citation>
    <scope>NUCLEOTIDE SEQUENCE [LARGE SCALE GENOMIC DNA]</scope>
    <source>
        <strain evidence="12 13">MT-5</strain>
    </source>
</reference>
<dbReference type="GO" id="GO:0005524">
    <property type="term" value="F:ATP binding"/>
    <property type="evidence" value="ECO:0007669"/>
    <property type="project" value="UniProtKB-KW"/>
</dbReference>
<dbReference type="InterPro" id="IPR005467">
    <property type="entry name" value="His_kinase_dom"/>
</dbReference>
<evidence type="ECO:0000256" key="5">
    <source>
        <dbReference type="ARBA" id="ARBA00022777"/>
    </source>
</evidence>
<evidence type="ECO:0000259" key="10">
    <source>
        <dbReference type="PROSITE" id="PS50109"/>
    </source>
</evidence>
<dbReference type="InterPro" id="IPR011623">
    <property type="entry name" value="7TMR_DISM_rcpt_extracell_dom1"/>
</dbReference>
<accession>A0ABV4BQ08</accession>
<comment type="function">
    <text evidence="7">May play the central regulatory role in sporulation. It may be an element of the effector pathway responsible for the activation of sporulation genes in response to nutritional stress. Spo0A may act in concert with spo0H (a sigma factor) to control the expression of some genes that are critical to the sporulation process.</text>
</comment>
<keyword evidence="5" id="KW-0808">Transferase</keyword>
<dbReference type="Pfam" id="PF06580">
    <property type="entry name" value="His_kinase"/>
    <property type="match status" value="1"/>
</dbReference>